<keyword evidence="3 7" id="KW-1134">Transmembrane beta strand</keyword>
<keyword evidence="2 7" id="KW-0813">Transport</keyword>
<reference evidence="10" key="1">
    <citation type="submission" date="2020-09" db="EMBL/GenBank/DDBJ databases">
        <title>Pelagicoccus enzymogenes sp. nov. with an EPS production, isolated from marine sediment.</title>
        <authorList>
            <person name="Feng X."/>
        </authorList>
    </citation>
    <scope>NUCLEOTIDE SEQUENCE</scope>
    <source>
        <strain evidence="10">NFK12</strain>
    </source>
</reference>
<dbReference type="GO" id="GO:0044718">
    <property type="term" value="P:siderophore transmembrane transport"/>
    <property type="evidence" value="ECO:0007669"/>
    <property type="project" value="TreeGrafter"/>
</dbReference>
<dbReference type="PANTHER" id="PTHR30069">
    <property type="entry name" value="TONB-DEPENDENT OUTER MEMBRANE RECEPTOR"/>
    <property type="match status" value="1"/>
</dbReference>
<keyword evidence="6 7" id="KW-0998">Cell outer membrane</keyword>
<evidence type="ECO:0000256" key="6">
    <source>
        <dbReference type="ARBA" id="ARBA00023237"/>
    </source>
</evidence>
<comment type="subcellular location">
    <subcellularLocation>
        <location evidence="1 7">Cell outer membrane</location>
        <topology evidence="1 7">Multi-pass membrane protein</topology>
    </subcellularLocation>
</comment>
<keyword evidence="5 7" id="KW-0472">Membrane</keyword>
<evidence type="ECO:0000256" key="2">
    <source>
        <dbReference type="ARBA" id="ARBA00022448"/>
    </source>
</evidence>
<dbReference type="Proteomes" id="UP000622317">
    <property type="component" value="Unassembled WGS sequence"/>
</dbReference>
<dbReference type="GO" id="GO:0015344">
    <property type="term" value="F:siderophore uptake transmembrane transporter activity"/>
    <property type="evidence" value="ECO:0007669"/>
    <property type="project" value="TreeGrafter"/>
</dbReference>
<dbReference type="Pfam" id="PF07715">
    <property type="entry name" value="Plug"/>
    <property type="match status" value="1"/>
</dbReference>
<dbReference type="PANTHER" id="PTHR30069:SF36">
    <property type="entry name" value="BLL6948 PROTEIN"/>
    <property type="match status" value="1"/>
</dbReference>
<comment type="caution">
    <text evidence="10">The sequence shown here is derived from an EMBL/GenBank/DDBJ whole genome shotgun (WGS) entry which is preliminary data.</text>
</comment>
<dbReference type="Gene3D" id="2.170.130.10">
    <property type="entry name" value="TonB-dependent receptor, plug domain"/>
    <property type="match status" value="1"/>
</dbReference>
<proteinExistence type="inferred from homology"/>
<organism evidence="10 11">
    <name type="scientific">Pelagicoccus enzymogenes</name>
    <dbReference type="NCBI Taxonomy" id="2773457"/>
    <lineage>
        <taxon>Bacteria</taxon>
        <taxon>Pseudomonadati</taxon>
        <taxon>Verrucomicrobiota</taxon>
        <taxon>Opitutia</taxon>
        <taxon>Puniceicoccales</taxon>
        <taxon>Pelagicoccaceae</taxon>
        <taxon>Pelagicoccus</taxon>
    </lineage>
</organism>
<keyword evidence="10" id="KW-0675">Receptor</keyword>
<evidence type="ECO:0000256" key="4">
    <source>
        <dbReference type="ARBA" id="ARBA00022692"/>
    </source>
</evidence>
<dbReference type="EMBL" id="JACYFG010000017">
    <property type="protein sequence ID" value="MBD5779829.1"/>
    <property type="molecule type" value="Genomic_DNA"/>
</dbReference>
<dbReference type="InterPro" id="IPR036942">
    <property type="entry name" value="Beta-barrel_TonB_sf"/>
</dbReference>
<name>A0A927F7L2_9BACT</name>
<gene>
    <name evidence="10" type="ORF">IEN85_10020</name>
</gene>
<dbReference type="InterPro" id="IPR039426">
    <property type="entry name" value="TonB-dep_rcpt-like"/>
</dbReference>
<evidence type="ECO:0000259" key="9">
    <source>
        <dbReference type="Pfam" id="PF07715"/>
    </source>
</evidence>
<sequence length="674" mass="74656">MYPAPKRFLAYSFLLSFSAVWLRAHDAVYLPAFEVAGRESSLHGEASSASQGFVGADELQLSLGEGSGGLLEAVPGMVATQHSGSGKGNQYFLRGFNLDHGTDFAVSVDGMPVNIASHGHGQGYADLNFLIPEMVSMVSYLKGPYYSMVGDFSSAGSASLQLRDLVERDFAEVGIGEYGQQRFVSGVSRELAGGDSLFGLELENNDGPWDLDENLRKRNGFFRYSKGNYDQKFSLTFMGYDSSWTATDQIPEREVESGRLSDFGFVDPTVGGRTSRYSLSANWKRDRGHVRTFATAYGIHYDMNLWSNFTYFLDDEEDGDQFEQADRRQTYGLSLGKVFYYQELWGKQVNHTVILQGRWDEIDKLGLYKTRERSRLEAVREDAASVVSTALAYEATLDWTARLRSQVGMRWDRVDGEVQAIGGLASRKAGDDIVSPKANLIFTQNDAFEWYASFGEAFHSNDVRGMVDGADPLAGSQGSELGLRYQIPGKLNASLAVWDLDLDSELLYVGDAGTNEISGASERNGVDVAVYAALSGNLSMDLDYTWSDARYRDAAAGEAFIPGVVEEKLGLGAVYRFGEDYDVSLRYRYFGGRPLDEAGSVFSESSETVSLQVAGRLSDWEWTAQLSNLFDSRDPDISYYYESRLPGEPSGGVADIHSHVMKPRRLQLTLRRLF</sequence>
<evidence type="ECO:0000256" key="8">
    <source>
        <dbReference type="SAM" id="SignalP"/>
    </source>
</evidence>
<dbReference type="InterPro" id="IPR037066">
    <property type="entry name" value="Plug_dom_sf"/>
</dbReference>
<dbReference type="RefSeq" id="WP_191616962.1">
    <property type="nucleotide sequence ID" value="NZ_JACYFG010000017.1"/>
</dbReference>
<dbReference type="Gene3D" id="2.40.170.20">
    <property type="entry name" value="TonB-dependent receptor, beta-barrel domain"/>
    <property type="match status" value="1"/>
</dbReference>
<keyword evidence="8" id="KW-0732">Signal</keyword>
<feature type="signal peptide" evidence="8">
    <location>
        <begin position="1"/>
        <end position="24"/>
    </location>
</feature>
<evidence type="ECO:0000313" key="11">
    <source>
        <dbReference type="Proteomes" id="UP000622317"/>
    </source>
</evidence>
<dbReference type="GO" id="GO:0009279">
    <property type="term" value="C:cell outer membrane"/>
    <property type="evidence" value="ECO:0007669"/>
    <property type="project" value="UniProtKB-SubCell"/>
</dbReference>
<keyword evidence="11" id="KW-1185">Reference proteome</keyword>
<protein>
    <submittedName>
        <fullName evidence="10">TonB-dependent receptor</fullName>
    </submittedName>
</protein>
<evidence type="ECO:0000256" key="3">
    <source>
        <dbReference type="ARBA" id="ARBA00022452"/>
    </source>
</evidence>
<dbReference type="SUPFAM" id="SSF56935">
    <property type="entry name" value="Porins"/>
    <property type="match status" value="1"/>
</dbReference>
<keyword evidence="4 7" id="KW-0812">Transmembrane</keyword>
<evidence type="ECO:0000256" key="5">
    <source>
        <dbReference type="ARBA" id="ARBA00023136"/>
    </source>
</evidence>
<feature type="chain" id="PRO_5038001683" evidence="8">
    <location>
        <begin position="25"/>
        <end position="674"/>
    </location>
</feature>
<accession>A0A927F7L2</accession>
<evidence type="ECO:0000256" key="7">
    <source>
        <dbReference type="PROSITE-ProRule" id="PRU01360"/>
    </source>
</evidence>
<comment type="similarity">
    <text evidence="7">Belongs to the TonB-dependent receptor family.</text>
</comment>
<dbReference type="PROSITE" id="PS52016">
    <property type="entry name" value="TONB_DEPENDENT_REC_3"/>
    <property type="match status" value="1"/>
</dbReference>
<evidence type="ECO:0000256" key="1">
    <source>
        <dbReference type="ARBA" id="ARBA00004571"/>
    </source>
</evidence>
<evidence type="ECO:0000313" key="10">
    <source>
        <dbReference type="EMBL" id="MBD5779829.1"/>
    </source>
</evidence>
<feature type="domain" description="TonB-dependent receptor plug" evidence="9">
    <location>
        <begin position="54"/>
        <end position="156"/>
    </location>
</feature>
<dbReference type="InterPro" id="IPR012910">
    <property type="entry name" value="Plug_dom"/>
</dbReference>
<dbReference type="AlphaFoldDB" id="A0A927F7L2"/>